<dbReference type="GO" id="GO:0000226">
    <property type="term" value="P:microtubule cytoskeleton organization"/>
    <property type="evidence" value="ECO:0007669"/>
    <property type="project" value="TreeGrafter"/>
</dbReference>
<dbReference type="InterPro" id="IPR004344">
    <property type="entry name" value="TTL/TTLL_fam"/>
</dbReference>
<dbReference type="Gene3D" id="3.30.470.20">
    <property type="entry name" value="ATP-grasp fold, B domain"/>
    <property type="match status" value="1"/>
</dbReference>
<keyword evidence="2" id="KW-0547">Nucleotide-binding</keyword>
<dbReference type="Pfam" id="PF03133">
    <property type="entry name" value="TTL"/>
    <property type="match status" value="1"/>
</dbReference>
<keyword evidence="1" id="KW-0436">Ligase</keyword>
<dbReference type="OrthoDB" id="202825at2759"/>
<dbReference type="GO" id="GO:0036064">
    <property type="term" value="C:ciliary basal body"/>
    <property type="evidence" value="ECO:0007669"/>
    <property type="project" value="TreeGrafter"/>
</dbReference>
<evidence type="ECO:0000256" key="2">
    <source>
        <dbReference type="ARBA" id="ARBA00022741"/>
    </source>
</evidence>
<reference evidence="4" key="1">
    <citation type="submission" date="2020-11" db="EMBL/GenBank/DDBJ databases">
        <authorList>
            <person name="Tran Van P."/>
        </authorList>
    </citation>
    <scope>NUCLEOTIDE SEQUENCE</scope>
</reference>
<dbReference type="PANTHER" id="PTHR12241">
    <property type="entry name" value="TUBULIN POLYGLUTAMYLASE"/>
    <property type="match status" value="1"/>
</dbReference>
<accession>A0A7R9KEW7</accession>
<sequence>MNDNYNENEIIDENYVNLMKQVINYSLNFYNKDINYEFPRLMDSNGDPLVLQPSLFPMVWPTVYFTTEDESMSSVPNKLKPYLKWKLSSITANTMKTVVTKSGFRLLRDKNQKVYKNWSAIWCKHLKSVDFKTIKDYQKVNHFPGSFHFGRKDKLWQNLRSMSAKHGFEVFGHFHPPTFVLPHDWTQLKKYWINSGEELVFILKPPASARGQGIKIINTFSDIPKTSRTKLKHNLKSQYVVQKYITNPCLLYNETKFDLRVYVLITSIDPLRVYIYDDGLVRFASHKYSDDIQNNRDNQFMHLTNYSVNKNNLNYVPNHDINGQTGNKWTLKTLWRYFNHSCKEVDVEAIISSIEDMITKTIISCEPFVSKLVKENVKSRYSCFELLGFDIMLDNAYKPWLLEVNISPSLRSDSSLDSAVKIPLIKDMFNLIGHQIPPNFKRMETFAEFICFNRHYYSAVLTDEEIIKHKKYVSSFVDNSFAETAEIVTHLTDEDIRILMESEDEFSRAGRFKRLLPSAKSRHYLKYFDQLLYSNLLLDEWEQQYSDNREKGIERIRELVSSRHHMFYNNSELFNTFLRNFQINDSFEENDAVLVIRFFHFDYI</sequence>
<evidence type="ECO:0000256" key="3">
    <source>
        <dbReference type="ARBA" id="ARBA00022840"/>
    </source>
</evidence>
<dbReference type="PANTHER" id="PTHR12241:SF162">
    <property type="entry name" value="TUBULIN MONOGLUTAMYLASE TTLL4"/>
    <property type="match status" value="1"/>
</dbReference>
<dbReference type="PROSITE" id="PS51221">
    <property type="entry name" value="TTL"/>
    <property type="match status" value="1"/>
</dbReference>
<evidence type="ECO:0000313" key="4">
    <source>
        <dbReference type="EMBL" id="CAD7620473.1"/>
    </source>
</evidence>
<dbReference type="GO" id="GO:0015631">
    <property type="term" value="F:tubulin binding"/>
    <property type="evidence" value="ECO:0007669"/>
    <property type="project" value="TreeGrafter"/>
</dbReference>
<keyword evidence="5" id="KW-1185">Reference proteome</keyword>
<dbReference type="GO" id="GO:0070740">
    <property type="term" value="F:tubulin-glutamic acid ligase activity"/>
    <property type="evidence" value="ECO:0007669"/>
    <property type="project" value="TreeGrafter"/>
</dbReference>
<dbReference type="AlphaFoldDB" id="A0A7R9KEW7"/>
<organism evidence="4">
    <name type="scientific">Medioppia subpectinata</name>
    <dbReference type="NCBI Taxonomy" id="1979941"/>
    <lineage>
        <taxon>Eukaryota</taxon>
        <taxon>Metazoa</taxon>
        <taxon>Ecdysozoa</taxon>
        <taxon>Arthropoda</taxon>
        <taxon>Chelicerata</taxon>
        <taxon>Arachnida</taxon>
        <taxon>Acari</taxon>
        <taxon>Acariformes</taxon>
        <taxon>Sarcoptiformes</taxon>
        <taxon>Oribatida</taxon>
        <taxon>Brachypylina</taxon>
        <taxon>Oppioidea</taxon>
        <taxon>Oppiidae</taxon>
        <taxon>Medioppia</taxon>
    </lineage>
</organism>
<name>A0A7R9KEW7_9ACAR</name>
<keyword evidence="3" id="KW-0067">ATP-binding</keyword>
<dbReference type="EMBL" id="OC854822">
    <property type="protein sequence ID" value="CAD7620473.1"/>
    <property type="molecule type" value="Genomic_DNA"/>
</dbReference>
<proteinExistence type="predicted"/>
<dbReference type="Proteomes" id="UP000759131">
    <property type="component" value="Unassembled WGS sequence"/>
</dbReference>
<dbReference type="GO" id="GO:0005524">
    <property type="term" value="F:ATP binding"/>
    <property type="evidence" value="ECO:0007669"/>
    <property type="project" value="UniProtKB-KW"/>
</dbReference>
<evidence type="ECO:0000313" key="5">
    <source>
        <dbReference type="Proteomes" id="UP000759131"/>
    </source>
</evidence>
<dbReference type="EMBL" id="CAJPIZ010000247">
    <property type="protein sequence ID" value="CAG2100903.1"/>
    <property type="molecule type" value="Genomic_DNA"/>
</dbReference>
<dbReference type="SUPFAM" id="SSF56059">
    <property type="entry name" value="Glutathione synthetase ATP-binding domain-like"/>
    <property type="match status" value="1"/>
</dbReference>
<feature type="non-terminal residue" evidence="4">
    <location>
        <position position="604"/>
    </location>
</feature>
<protein>
    <recommendedName>
        <fullName evidence="6">Tubulin polyglutamylase TTLL4</fullName>
    </recommendedName>
</protein>
<gene>
    <name evidence="4" type="ORF">OSB1V03_LOCUS959</name>
</gene>
<evidence type="ECO:0008006" key="6">
    <source>
        <dbReference type="Google" id="ProtNLM"/>
    </source>
</evidence>
<evidence type="ECO:0000256" key="1">
    <source>
        <dbReference type="ARBA" id="ARBA00022598"/>
    </source>
</evidence>